<feature type="transmembrane region" description="Helical" evidence="1">
    <location>
        <begin position="28"/>
        <end position="48"/>
    </location>
</feature>
<accession>A0A246BKK1</accession>
<dbReference type="PANTHER" id="PTHR45138:SF24">
    <property type="entry name" value="DIGUANYLATE CYCLASE DGCC-RELATED"/>
    <property type="match status" value="1"/>
</dbReference>
<dbReference type="Gene3D" id="3.30.70.270">
    <property type="match status" value="1"/>
</dbReference>
<evidence type="ECO:0000259" key="2">
    <source>
        <dbReference type="PROSITE" id="PS50887"/>
    </source>
</evidence>
<organism evidence="3 4">
    <name type="scientific">Deinococcus indicus</name>
    <dbReference type="NCBI Taxonomy" id="223556"/>
    <lineage>
        <taxon>Bacteria</taxon>
        <taxon>Thermotogati</taxon>
        <taxon>Deinococcota</taxon>
        <taxon>Deinococci</taxon>
        <taxon>Deinococcales</taxon>
        <taxon>Deinococcaceae</taxon>
        <taxon>Deinococcus</taxon>
    </lineage>
</organism>
<dbReference type="InterPro" id="IPR000160">
    <property type="entry name" value="GGDEF_dom"/>
</dbReference>
<evidence type="ECO:0000256" key="1">
    <source>
        <dbReference type="SAM" id="Phobius"/>
    </source>
</evidence>
<feature type="transmembrane region" description="Helical" evidence="1">
    <location>
        <begin position="168"/>
        <end position="189"/>
    </location>
</feature>
<name>A0A246BKK1_9DEIO</name>
<gene>
    <name evidence="3" type="ORF">CBQ26_11295</name>
</gene>
<dbReference type="GO" id="GO:0005886">
    <property type="term" value="C:plasma membrane"/>
    <property type="evidence" value="ECO:0007669"/>
    <property type="project" value="TreeGrafter"/>
</dbReference>
<dbReference type="CDD" id="cd01949">
    <property type="entry name" value="GGDEF"/>
    <property type="match status" value="1"/>
</dbReference>
<dbReference type="PANTHER" id="PTHR45138">
    <property type="entry name" value="REGULATORY COMPONENTS OF SENSORY TRANSDUCTION SYSTEM"/>
    <property type="match status" value="1"/>
</dbReference>
<feature type="domain" description="GGDEF" evidence="2">
    <location>
        <begin position="224"/>
        <end position="356"/>
    </location>
</feature>
<dbReference type="AlphaFoldDB" id="A0A246BKK1"/>
<dbReference type="InterPro" id="IPR050469">
    <property type="entry name" value="Diguanylate_Cyclase"/>
</dbReference>
<dbReference type="GO" id="GO:0052621">
    <property type="term" value="F:diguanylate cyclase activity"/>
    <property type="evidence" value="ECO:0007669"/>
    <property type="project" value="TreeGrafter"/>
</dbReference>
<dbReference type="SUPFAM" id="SSF55073">
    <property type="entry name" value="Nucleotide cyclase"/>
    <property type="match status" value="1"/>
</dbReference>
<feature type="transmembrane region" description="Helical" evidence="1">
    <location>
        <begin position="84"/>
        <end position="104"/>
    </location>
</feature>
<dbReference type="InterPro" id="IPR043128">
    <property type="entry name" value="Rev_trsase/Diguanyl_cyclase"/>
</dbReference>
<evidence type="ECO:0000313" key="4">
    <source>
        <dbReference type="Proteomes" id="UP000197208"/>
    </source>
</evidence>
<keyword evidence="1" id="KW-1133">Transmembrane helix</keyword>
<feature type="transmembrane region" description="Helical" evidence="1">
    <location>
        <begin position="54"/>
        <end position="72"/>
    </location>
</feature>
<dbReference type="NCBIfam" id="TIGR00254">
    <property type="entry name" value="GGDEF"/>
    <property type="match status" value="1"/>
</dbReference>
<dbReference type="PROSITE" id="PS50887">
    <property type="entry name" value="GGDEF"/>
    <property type="match status" value="1"/>
</dbReference>
<dbReference type="SMART" id="SM00267">
    <property type="entry name" value="GGDEF"/>
    <property type="match status" value="1"/>
</dbReference>
<dbReference type="GO" id="GO:1902201">
    <property type="term" value="P:negative regulation of bacterial-type flagellum-dependent cell motility"/>
    <property type="evidence" value="ECO:0007669"/>
    <property type="project" value="TreeGrafter"/>
</dbReference>
<comment type="caution">
    <text evidence="3">The sequence shown here is derived from an EMBL/GenBank/DDBJ whole genome shotgun (WGS) entry which is preliminary data.</text>
</comment>
<feature type="transmembrane region" description="Helical" evidence="1">
    <location>
        <begin position="110"/>
        <end position="131"/>
    </location>
</feature>
<protein>
    <recommendedName>
        <fullName evidence="2">GGDEF domain-containing protein</fullName>
    </recommendedName>
</protein>
<keyword evidence="1" id="KW-0812">Transmembrane</keyword>
<keyword evidence="1" id="KW-0472">Membrane</keyword>
<dbReference type="EMBL" id="NHMK01000014">
    <property type="protein sequence ID" value="OWL95847.1"/>
    <property type="molecule type" value="Genomic_DNA"/>
</dbReference>
<reference evidence="3 4" key="1">
    <citation type="submission" date="2017-05" db="EMBL/GenBank/DDBJ databases">
        <title>De novo genome assembly of Deniococcus indicus strain DR1.</title>
        <authorList>
            <person name="Chauhan D."/>
            <person name="Yennamalli R.M."/>
            <person name="Priyadarshini R."/>
        </authorList>
    </citation>
    <scope>NUCLEOTIDE SEQUENCE [LARGE SCALE GENOMIC DNA]</scope>
    <source>
        <strain evidence="3 4">DR1</strain>
    </source>
</reference>
<evidence type="ECO:0000313" key="3">
    <source>
        <dbReference type="EMBL" id="OWL95847.1"/>
    </source>
</evidence>
<dbReference type="Proteomes" id="UP000197208">
    <property type="component" value="Unassembled WGS sequence"/>
</dbReference>
<proteinExistence type="predicted"/>
<sequence length="356" mass="37779">MRGAAVNPGARPDRPDTPYSLPERIGRLYFRVALPMVAASLLVGTVGASPAAQGVIGALAALALLTSALHVLLPTPLHDPLRRLFPPVTIAFVAVVAALSGPGGLRGDPLLLSVVLLLGPGTVLAWTLLFLDDARMGRLTGLGLTASATLLLWRWQQAGLQPTLTGNTPLLMLVVCLTVVLYGAAFTDINRRFVAGERERRRDPLTGLLNRRAFDEDSRAPRPDGQALAVLDIDHFKRVNDTHGHTAGDRVLRGVADVIMDVLAGRGQAYRWGGEEFVVLLPPGPDPTDLTVQAAELIESVRAEVARRAFTGGQHVTLSAGLGFSPAGEPLQAAFDRADGALRRAKADGRDRVVLA</sequence>
<dbReference type="Pfam" id="PF00990">
    <property type="entry name" value="GGDEF"/>
    <property type="match status" value="1"/>
</dbReference>
<dbReference type="GO" id="GO:0043709">
    <property type="term" value="P:cell adhesion involved in single-species biofilm formation"/>
    <property type="evidence" value="ECO:0007669"/>
    <property type="project" value="TreeGrafter"/>
</dbReference>
<keyword evidence="4" id="KW-1185">Reference proteome</keyword>
<dbReference type="InterPro" id="IPR029787">
    <property type="entry name" value="Nucleotide_cyclase"/>
</dbReference>